<dbReference type="SUPFAM" id="SSF46785">
    <property type="entry name" value="Winged helix' DNA-binding domain"/>
    <property type="match status" value="1"/>
</dbReference>
<evidence type="ECO:0000313" key="6">
    <source>
        <dbReference type="EMBL" id="RDE22456.1"/>
    </source>
</evidence>
<evidence type="ECO:0000256" key="2">
    <source>
        <dbReference type="ARBA" id="ARBA00023015"/>
    </source>
</evidence>
<dbReference type="OrthoDB" id="8839911at2"/>
<evidence type="ECO:0000256" key="4">
    <source>
        <dbReference type="ARBA" id="ARBA00023163"/>
    </source>
</evidence>
<dbReference type="PRINTS" id="PR00039">
    <property type="entry name" value="HTHLYSR"/>
</dbReference>
<dbReference type="InterPro" id="IPR036388">
    <property type="entry name" value="WH-like_DNA-bd_sf"/>
</dbReference>
<evidence type="ECO:0000313" key="7">
    <source>
        <dbReference type="Proteomes" id="UP000253769"/>
    </source>
</evidence>
<keyword evidence="2" id="KW-0805">Transcription regulation</keyword>
<evidence type="ECO:0000256" key="3">
    <source>
        <dbReference type="ARBA" id="ARBA00023125"/>
    </source>
</evidence>
<keyword evidence="7" id="KW-1185">Reference proteome</keyword>
<dbReference type="Gene3D" id="3.40.190.10">
    <property type="entry name" value="Periplasmic binding protein-like II"/>
    <property type="match status" value="2"/>
</dbReference>
<protein>
    <submittedName>
        <fullName evidence="6">LysR family transcriptional regulator</fullName>
    </submittedName>
</protein>
<sequence>MERLNLNLLRALATLLEEKNVTQASVRLHLTQSAMSRQLGQLRDYFDDPLLIREGNSYHLSARAIELLPRVQSILSQADALRQQSHFDPASCDRQFSFACTDYVAQFIFPNILNRLQQQAPGISFSYELWKPQSLGRLGQLPLDFVSTTISTLPANLQSIFLGKDQPVCLMAATHPLASEAKPSLDALLAYPFVRVNSGGDKDSFFDRTLESQGLSRQILFEVPFFSAAFQVVAQGQSLMVLPAHIARNAANSLPLSYCELPMPLPEHHYHLCWHLKHDQDPAHRWVRDCIADEIRASMYSPQDYDLKS</sequence>
<dbReference type="SUPFAM" id="SSF53850">
    <property type="entry name" value="Periplasmic binding protein-like II"/>
    <property type="match status" value="1"/>
</dbReference>
<dbReference type="PROSITE" id="PS50931">
    <property type="entry name" value="HTH_LYSR"/>
    <property type="match status" value="1"/>
</dbReference>
<dbReference type="PANTHER" id="PTHR30118">
    <property type="entry name" value="HTH-TYPE TRANSCRIPTIONAL REGULATOR LEUO-RELATED"/>
    <property type="match status" value="1"/>
</dbReference>
<accession>A0A369WPG0</accession>
<dbReference type="InterPro" id="IPR050389">
    <property type="entry name" value="LysR-type_TF"/>
</dbReference>
<dbReference type="Pfam" id="PF00126">
    <property type="entry name" value="HTH_1"/>
    <property type="match status" value="1"/>
</dbReference>
<dbReference type="RefSeq" id="WP_114695080.1">
    <property type="nucleotide sequence ID" value="NZ_QQOH01000002.1"/>
</dbReference>
<dbReference type="InterPro" id="IPR000847">
    <property type="entry name" value="LysR_HTH_N"/>
</dbReference>
<dbReference type="CDD" id="cd08417">
    <property type="entry name" value="PBP2_Nitroaromatics_like"/>
    <property type="match status" value="1"/>
</dbReference>
<proteinExistence type="inferred from homology"/>
<keyword evidence="3" id="KW-0238">DNA-binding</keyword>
<evidence type="ECO:0000256" key="1">
    <source>
        <dbReference type="ARBA" id="ARBA00009437"/>
    </source>
</evidence>
<name>A0A369WPG0_9GAMM</name>
<dbReference type="Pfam" id="PF03466">
    <property type="entry name" value="LysR_substrate"/>
    <property type="match status" value="1"/>
</dbReference>
<dbReference type="InterPro" id="IPR037402">
    <property type="entry name" value="YidZ_PBP2"/>
</dbReference>
<comment type="caution">
    <text evidence="6">The sequence shown here is derived from an EMBL/GenBank/DDBJ whole genome shotgun (WGS) entry which is preliminary data.</text>
</comment>
<dbReference type="Proteomes" id="UP000253769">
    <property type="component" value="Unassembled WGS sequence"/>
</dbReference>
<dbReference type="GO" id="GO:0003700">
    <property type="term" value="F:DNA-binding transcription factor activity"/>
    <property type="evidence" value="ECO:0007669"/>
    <property type="project" value="InterPro"/>
</dbReference>
<dbReference type="AlphaFoldDB" id="A0A369WPG0"/>
<gene>
    <name evidence="6" type="ORF">DV711_07570</name>
</gene>
<evidence type="ECO:0000259" key="5">
    <source>
        <dbReference type="PROSITE" id="PS50931"/>
    </source>
</evidence>
<keyword evidence="4" id="KW-0804">Transcription</keyword>
<dbReference type="InterPro" id="IPR005119">
    <property type="entry name" value="LysR_subst-bd"/>
</dbReference>
<organism evidence="6 7">
    <name type="scientific">Motiliproteus coralliicola</name>
    <dbReference type="NCBI Taxonomy" id="2283196"/>
    <lineage>
        <taxon>Bacteria</taxon>
        <taxon>Pseudomonadati</taxon>
        <taxon>Pseudomonadota</taxon>
        <taxon>Gammaproteobacteria</taxon>
        <taxon>Oceanospirillales</taxon>
        <taxon>Oceanospirillaceae</taxon>
        <taxon>Motiliproteus</taxon>
    </lineage>
</organism>
<dbReference type="PANTHER" id="PTHR30118:SF7">
    <property type="entry name" value="TRANSCRIPTIONAL REGULATOR LYSR FAMILY"/>
    <property type="match status" value="1"/>
</dbReference>
<dbReference type="Gene3D" id="1.10.10.10">
    <property type="entry name" value="Winged helix-like DNA-binding domain superfamily/Winged helix DNA-binding domain"/>
    <property type="match status" value="1"/>
</dbReference>
<dbReference type="GO" id="GO:0003677">
    <property type="term" value="F:DNA binding"/>
    <property type="evidence" value="ECO:0007669"/>
    <property type="project" value="UniProtKB-KW"/>
</dbReference>
<dbReference type="EMBL" id="QQOH01000002">
    <property type="protein sequence ID" value="RDE22456.1"/>
    <property type="molecule type" value="Genomic_DNA"/>
</dbReference>
<comment type="similarity">
    <text evidence="1">Belongs to the LysR transcriptional regulatory family.</text>
</comment>
<feature type="domain" description="HTH lysR-type" evidence="5">
    <location>
        <begin position="4"/>
        <end position="61"/>
    </location>
</feature>
<reference evidence="6 7" key="1">
    <citation type="submission" date="2018-07" db="EMBL/GenBank/DDBJ databases">
        <title>Motiliproteus coralliicola sp. nov., a bacterium isolated from Coral.</title>
        <authorList>
            <person name="Wang G."/>
        </authorList>
    </citation>
    <scope>NUCLEOTIDE SEQUENCE [LARGE SCALE GENOMIC DNA]</scope>
    <source>
        <strain evidence="6 7">C34</strain>
    </source>
</reference>
<dbReference type="InterPro" id="IPR036390">
    <property type="entry name" value="WH_DNA-bd_sf"/>
</dbReference>